<dbReference type="EMBL" id="JAODUP010000150">
    <property type="protein sequence ID" value="KAK2159605.1"/>
    <property type="molecule type" value="Genomic_DNA"/>
</dbReference>
<dbReference type="AlphaFoldDB" id="A0AAD9JVT9"/>
<gene>
    <name evidence="2" type="ORF">LSH36_150g04012</name>
</gene>
<feature type="compositionally biased region" description="Polar residues" evidence="1">
    <location>
        <begin position="128"/>
        <end position="170"/>
    </location>
</feature>
<protein>
    <submittedName>
        <fullName evidence="2">Uncharacterized protein</fullName>
    </submittedName>
</protein>
<feature type="compositionally biased region" description="Basic and acidic residues" evidence="1">
    <location>
        <begin position="174"/>
        <end position="193"/>
    </location>
</feature>
<evidence type="ECO:0000313" key="3">
    <source>
        <dbReference type="Proteomes" id="UP001208570"/>
    </source>
</evidence>
<evidence type="ECO:0000256" key="1">
    <source>
        <dbReference type="SAM" id="MobiDB-lite"/>
    </source>
</evidence>
<accession>A0AAD9JVT9</accession>
<comment type="caution">
    <text evidence="2">The sequence shown here is derived from an EMBL/GenBank/DDBJ whole genome shotgun (WGS) entry which is preliminary data.</text>
</comment>
<sequence length="239" mass="25825">MFKGNNSTLCGVVNQTTKVYNVQSGTFARVSSCSRCASSDTNRSWEVHQDDNYFIRGDNLSTNSMWWDEQGEILTAGQQHFEGDGNVPDDPTRSSFEYRGTNGDLKLDLGVGLNTKNTNKDSERGVGDTSTGATVTKTSECSTGSTGTKVSEASTGATVTKVSEASTSSLDGEDITRDKSNQDQSDRRTRSESLDLSGQQSQQCCNSMMLNPGQCYNGEDSEHNCFELLSSAAIYTVDS</sequence>
<reference evidence="2" key="1">
    <citation type="journal article" date="2023" name="Mol. Biol. Evol.">
        <title>Third-Generation Sequencing Reveals the Adaptive Role of the Epigenome in Three Deep-Sea Polychaetes.</title>
        <authorList>
            <person name="Perez M."/>
            <person name="Aroh O."/>
            <person name="Sun Y."/>
            <person name="Lan Y."/>
            <person name="Juniper S.K."/>
            <person name="Young C.R."/>
            <person name="Angers B."/>
            <person name="Qian P.Y."/>
        </authorList>
    </citation>
    <scope>NUCLEOTIDE SEQUENCE</scope>
    <source>
        <strain evidence="2">P08H-3</strain>
    </source>
</reference>
<name>A0AAD9JVT9_9ANNE</name>
<keyword evidence="3" id="KW-1185">Reference proteome</keyword>
<dbReference type="Proteomes" id="UP001208570">
    <property type="component" value="Unassembled WGS sequence"/>
</dbReference>
<evidence type="ECO:0000313" key="2">
    <source>
        <dbReference type="EMBL" id="KAK2159605.1"/>
    </source>
</evidence>
<feature type="region of interest" description="Disordered" evidence="1">
    <location>
        <begin position="115"/>
        <end position="199"/>
    </location>
</feature>
<organism evidence="2 3">
    <name type="scientific">Paralvinella palmiformis</name>
    <dbReference type="NCBI Taxonomy" id="53620"/>
    <lineage>
        <taxon>Eukaryota</taxon>
        <taxon>Metazoa</taxon>
        <taxon>Spiralia</taxon>
        <taxon>Lophotrochozoa</taxon>
        <taxon>Annelida</taxon>
        <taxon>Polychaeta</taxon>
        <taxon>Sedentaria</taxon>
        <taxon>Canalipalpata</taxon>
        <taxon>Terebellida</taxon>
        <taxon>Terebelliformia</taxon>
        <taxon>Alvinellidae</taxon>
        <taxon>Paralvinella</taxon>
    </lineage>
</organism>
<proteinExistence type="predicted"/>